<dbReference type="EMBL" id="CP041695">
    <property type="protein sequence ID" value="QDP78039.1"/>
    <property type="molecule type" value="Genomic_DNA"/>
</dbReference>
<name>A0A378Y963_9NOCA</name>
<accession>A0A378Y963</accession>
<sequence>MSRMIRLVPHIAVAAAGDPRSGTFAVCDGEGTALWYGPYSDYEHAHPRGPRVAAGMAAASRAVWLAGRACAETGLRQADVRLTVSDREVDAAVLFGMATMAGMTLRLFSTSDNPARDWCRVPGRRDWQPGTLAALVEYRATAAGTASGIPVRQAETPCLP</sequence>
<reference evidence="2 3" key="1">
    <citation type="submission" date="2018-06" db="EMBL/GenBank/DDBJ databases">
        <authorList>
            <consortium name="Pathogen Informatics"/>
            <person name="Doyle S."/>
        </authorList>
    </citation>
    <scope>NUCLEOTIDE SEQUENCE [LARGE SCALE GENOMIC DNA]</scope>
    <source>
        <strain evidence="2 3">NCTC1934</strain>
    </source>
</reference>
<reference evidence="1 4" key="2">
    <citation type="submission" date="2019-07" db="EMBL/GenBank/DDBJ databases">
        <title>Complete Genome Sequence and Methylome Analysis of Nocardia otitidis-caviarum NEB252.</title>
        <authorList>
            <person name="Fomenkov A."/>
            <person name="Anton B.P."/>
            <person name="Vincze T."/>
            <person name="Roberts R.J."/>
        </authorList>
    </citation>
    <scope>NUCLEOTIDE SEQUENCE [LARGE SCALE GENOMIC DNA]</scope>
    <source>
        <strain evidence="1 4">NEB252</strain>
    </source>
</reference>
<gene>
    <name evidence="1" type="ORF">FOH10_04090</name>
    <name evidence="2" type="ORF">NCTC1934_00341</name>
</gene>
<evidence type="ECO:0000313" key="4">
    <source>
        <dbReference type="Proteomes" id="UP000317039"/>
    </source>
</evidence>
<dbReference type="RefSeq" id="WP_143979680.1">
    <property type="nucleotide sequence ID" value="NZ_CP041695.1"/>
</dbReference>
<evidence type="ECO:0000313" key="2">
    <source>
        <dbReference type="EMBL" id="SUA72909.1"/>
    </source>
</evidence>
<evidence type="ECO:0000313" key="1">
    <source>
        <dbReference type="EMBL" id="QDP78039.1"/>
    </source>
</evidence>
<evidence type="ECO:0000313" key="3">
    <source>
        <dbReference type="Proteomes" id="UP000255467"/>
    </source>
</evidence>
<dbReference type="AlphaFoldDB" id="A0A378Y963"/>
<keyword evidence="3" id="KW-1185">Reference proteome</keyword>
<dbReference type="EMBL" id="UGRY01000002">
    <property type="protein sequence ID" value="SUA72909.1"/>
    <property type="molecule type" value="Genomic_DNA"/>
</dbReference>
<dbReference type="STRING" id="1406858.GCA_000710895_01630"/>
<dbReference type="OrthoDB" id="4407017at2"/>
<dbReference type="Proteomes" id="UP000317039">
    <property type="component" value="Chromosome"/>
</dbReference>
<proteinExistence type="predicted"/>
<dbReference type="KEGG" id="nod:FOH10_04090"/>
<organism evidence="2 3">
    <name type="scientific">Nocardia otitidiscaviarum</name>
    <dbReference type="NCBI Taxonomy" id="1823"/>
    <lineage>
        <taxon>Bacteria</taxon>
        <taxon>Bacillati</taxon>
        <taxon>Actinomycetota</taxon>
        <taxon>Actinomycetes</taxon>
        <taxon>Mycobacteriales</taxon>
        <taxon>Nocardiaceae</taxon>
        <taxon>Nocardia</taxon>
    </lineage>
</organism>
<dbReference type="Proteomes" id="UP000255467">
    <property type="component" value="Unassembled WGS sequence"/>
</dbReference>
<dbReference type="GeneID" id="80331576"/>
<protein>
    <submittedName>
        <fullName evidence="2">Uncharacterized protein</fullName>
    </submittedName>
</protein>